<keyword evidence="3" id="KW-1185">Reference proteome</keyword>
<sequence length="493" mass="55010">MVRQQMLCVLTPGWTGDTQTLPALKGGLDALFDSLGFVHFASIALLPPRPGEPDTALPSLMLELAIDEGMQTPLLLELLVARGLEALWPLYGAHADADLPASREARATWLRHWLTKHTHGANGGFVGARDRTVRQIHSEHALYRAVRDQATRLTTEQRLDSEELARRLSLWAVEADEFVWARTPAPRSFFRRGGLGRALALLGGVAALLVAGLAAAWCLKSAALAWYWQWPALVLTTLAVVVVAALAALLLSPLALSALSAWRRAWRPVSQSLKHWDRARHARATREVPRAHQVHPMVARCEAELIERPNHIVSLTELRSPCVWHGVWLRLWLGVITWFGRWCFVNGVLGKARGIKYGHWHVVDGGRRLLFCSNYDGSFGGYLGEFIAGATVGVNLFWRRTRLLPRRAAAPGHPAVQHARDFPPTRCLAWHGGCEHEQWFKTYARDSMLPHLYLYQAYAHSQAEIERATALRDALFGPRNPVNDDIIARAVES</sequence>
<name>A0ABU1WN47_9BURK</name>
<keyword evidence="1" id="KW-0472">Membrane</keyword>
<dbReference type="RefSeq" id="WP_310316671.1">
    <property type="nucleotide sequence ID" value="NZ_JAVDWU010000005.1"/>
</dbReference>
<proteinExistence type="predicted"/>
<keyword evidence="1" id="KW-1133">Transmembrane helix</keyword>
<organism evidence="2 3">
    <name type="scientific">Hydrogenophaga palleronii</name>
    <dbReference type="NCBI Taxonomy" id="65655"/>
    <lineage>
        <taxon>Bacteria</taxon>
        <taxon>Pseudomonadati</taxon>
        <taxon>Pseudomonadota</taxon>
        <taxon>Betaproteobacteria</taxon>
        <taxon>Burkholderiales</taxon>
        <taxon>Comamonadaceae</taxon>
        <taxon>Hydrogenophaga</taxon>
    </lineage>
</organism>
<protein>
    <submittedName>
        <fullName evidence="2">Uncharacterized protein</fullName>
    </submittedName>
</protein>
<reference evidence="2 3" key="1">
    <citation type="submission" date="2023-07" db="EMBL/GenBank/DDBJ databases">
        <title>Sorghum-associated microbial communities from plants grown in Nebraska, USA.</title>
        <authorList>
            <person name="Schachtman D."/>
        </authorList>
    </citation>
    <scope>NUCLEOTIDE SEQUENCE [LARGE SCALE GENOMIC DNA]</scope>
    <source>
        <strain evidence="2 3">4249</strain>
    </source>
</reference>
<comment type="caution">
    <text evidence="2">The sequence shown here is derived from an EMBL/GenBank/DDBJ whole genome shotgun (WGS) entry which is preliminary data.</text>
</comment>
<feature type="transmembrane region" description="Helical" evidence="1">
    <location>
        <begin position="234"/>
        <end position="262"/>
    </location>
</feature>
<keyword evidence="1" id="KW-0812">Transmembrane</keyword>
<accession>A0ABU1WN47</accession>
<evidence type="ECO:0000256" key="1">
    <source>
        <dbReference type="SAM" id="Phobius"/>
    </source>
</evidence>
<dbReference type="EMBL" id="JAVDWU010000005">
    <property type="protein sequence ID" value="MDR7150702.1"/>
    <property type="molecule type" value="Genomic_DNA"/>
</dbReference>
<feature type="transmembrane region" description="Helical" evidence="1">
    <location>
        <begin position="327"/>
        <end position="349"/>
    </location>
</feature>
<gene>
    <name evidence="2" type="ORF">J2W49_002665</name>
</gene>
<feature type="transmembrane region" description="Helical" evidence="1">
    <location>
        <begin position="199"/>
        <end position="228"/>
    </location>
</feature>
<evidence type="ECO:0000313" key="2">
    <source>
        <dbReference type="EMBL" id="MDR7150702.1"/>
    </source>
</evidence>
<feature type="transmembrane region" description="Helical" evidence="1">
    <location>
        <begin position="379"/>
        <end position="398"/>
    </location>
</feature>
<dbReference type="Proteomes" id="UP001265700">
    <property type="component" value="Unassembled WGS sequence"/>
</dbReference>
<evidence type="ECO:0000313" key="3">
    <source>
        <dbReference type="Proteomes" id="UP001265700"/>
    </source>
</evidence>